<organism evidence="14 15">
    <name type="scientific">Coilia grayii</name>
    <name type="common">Gray's grenadier anchovy</name>
    <dbReference type="NCBI Taxonomy" id="363190"/>
    <lineage>
        <taxon>Eukaryota</taxon>
        <taxon>Metazoa</taxon>
        <taxon>Chordata</taxon>
        <taxon>Craniata</taxon>
        <taxon>Vertebrata</taxon>
        <taxon>Euteleostomi</taxon>
        <taxon>Actinopterygii</taxon>
        <taxon>Neopterygii</taxon>
        <taxon>Teleostei</taxon>
        <taxon>Clupei</taxon>
        <taxon>Clupeiformes</taxon>
        <taxon>Clupeoidei</taxon>
        <taxon>Engraulidae</taxon>
        <taxon>Coilinae</taxon>
        <taxon>Coilia</taxon>
    </lineage>
</organism>
<sequence>MKANPVLSFLLCILLCMFCTCQEIKEVIAVLQETQSDVTLRCECNSSSVIKWTRNEKLVIQCEVDHGLKCKVGHGFTNRVKIGKNCDLIISPLKYNDRGYYVGACGDQHFKYSFVVLRPEVVNVSAGESAVLRCYADTEKSRNPYNLWEKVDTERRVQVLQFKSGNFSYEPKLKGRVWASEDGYSRGDYSMHITKALPSDHGLYLCQYSEREDRDLFRGAPNSALLNVQAKNHALEIKVGDSVNIPITDLAEVTFTRGGDTPPEVTCSVKGGKPECSSKYDGRITVGNNMLNLTHFSLDDGGVYTLREEGEVFSIFNITAIHHGETQSSSTTNIVRICIVALVGVILVVVCKYLSKRHSNEVRMGALAGQCDGVQREETGVPSDTTQAEQPTEATALFVPEVDESQLSVPLTETSSHSPLPF</sequence>
<dbReference type="InterPro" id="IPR007110">
    <property type="entry name" value="Ig-like_dom"/>
</dbReference>
<evidence type="ECO:0000256" key="12">
    <source>
        <dbReference type="SAM" id="SignalP"/>
    </source>
</evidence>
<dbReference type="SMART" id="SM00409">
    <property type="entry name" value="IG"/>
    <property type="match status" value="3"/>
</dbReference>
<protein>
    <recommendedName>
        <fullName evidence="13">Ig-like domain-containing protein</fullName>
    </recommendedName>
</protein>
<evidence type="ECO:0000256" key="6">
    <source>
        <dbReference type="ARBA" id="ARBA00023136"/>
    </source>
</evidence>
<dbReference type="GO" id="GO:0005886">
    <property type="term" value="C:plasma membrane"/>
    <property type="evidence" value="ECO:0007669"/>
    <property type="project" value="UniProtKB-SubCell"/>
</dbReference>
<dbReference type="PROSITE" id="PS50835">
    <property type="entry name" value="IG_LIKE"/>
    <property type="match status" value="1"/>
</dbReference>
<keyword evidence="2" id="KW-1003">Cell membrane</keyword>
<evidence type="ECO:0000313" key="14">
    <source>
        <dbReference type="EMBL" id="KAL2082484.1"/>
    </source>
</evidence>
<evidence type="ECO:0000256" key="7">
    <source>
        <dbReference type="ARBA" id="ARBA00023157"/>
    </source>
</evidence>
<dbReference type="Pfam" id="PF07686">
    <property type="entry name" value="V-set"/>
    <property type="match status" value="1"/>
</dbReference>
<feature type="chain" id="PRO_5044802570" description="Ig-like domain-containing protein" evidence="12">
    <location>
        <begin position="22"/>
        <end position="422"/>
    </location>
</feature>
<dbReference type="Gene3D" id="2.60.40.10">
    <property type="entry name" value="Immunoglobulins"/>
    <property type="match status" value="2"/>
</dbReference>
<dbReference type="CDD" id="cd00096">
    <property type="entry name" value="Ig"/>
    <property type="match status" value="1"/>
</dbReference>
<keyword evidence="15" id="KW-1185">Reference proteome</keyword>
<dbReference type="AlphaFoldDB" id="A0ABD1J5X7"/>
<comment type="subcellular location">
    <subcellularLocation>
        <location evidence="1">Cell membrane</location>
        <topology evidence="1">Single-pass type I membrane protein</topology>
    </subcellularLocation>
</comment>
<feature type="signal peptide" evidence="12">
    <location>
        <begin position="1"/>
        <end position="21"/>
    </location>
</feature>
<evidence type="ECO:0000256" key="4">
    <source>
        <dbReference type="ARBA" id="ARBA00022729"/>
    </source>
</evidence>
<keyword evidence="8" id="KW-0675">Receptor</keyword>
<evidence type="ECO:0000256" key="8">
    <source>
        <dbReference type="ARBA" id="ARBA00023170"/>
    </source>
</evidence>
<accession>A0ABD1J5X7</accession>
<dbReference type="InterPro" id="IPR013783">
    <property type="entry name" value="Ig-like_fold"/>
</dbReference>
<keyword evidence="7" id="KW-1015">Disulfide bond</keyword>
<dbReference type="Proteomes" id="UP001591681">
    <property type="component" value="Unassembled WGS sequence"/>
</dbReference>
<dbReference type="PANTHER" id="PTHR25466:SF11">
    <property type="entry name" value="GALECTIN 17-RELATED"/>
    <property type="match status" value="1"/>
</dbReference>
<evidence type="ECO:0000256" key="2">
    <source>
        <dbReference type="ARBA" id="ARBA00022475"/>
    </source>
</evidence>
<dbReference type="EMBL" id="JBHFQA010000019">
    <property type="protein sequence ID" value="KAL2082484.1"/>
    <property type="molecule type" value="Genomic_DNA"/>
</dbReference>
<reference evidence="14 15" key="1">
    <citation type="submission" date="2024-09" db="EMBL/GenBank/DDBJ databases">
        <title>A chromosome-level genome assembly of Gray's grenadier anchovy, Coilia grayii.</title>
        <authorList>
            <person name="Fu Z."/>
        </authorList>
    </citation>
    <scope>NUCLEOTIDE SEQUENCE [LARGE SCALE GENOMIC DNA]</scope>
    <source>
        <strain evidence="14">G4</strain>
        <tissue evidence="14">Muscle</tissue>
    </source>
</reference>
<feature type="domain" description="Ig-like" evidence="13">
    <location>
        <begin position="113"/>
        <end position="217"/>
    </location>
</feature>
<keyword evidence="10" id="KW-0393">Immunoglobulin domain</keyword>
<evidence type="ECO:0000259" key="13">
    <source>
        <dbReference type="PROSITE" id="PS50835"/>
    </source>
</evidence>
<evidence type="ECO:0000313" key="15">
    <source>
        <dbReference type="Proteomes" id="UP001591681"/>
    </source>
</evidence>
<keyword evidence="3 11" id="KW-0812">Transmembrane</keyword>
<keyword evidence="9" id="KW-0325">Glycoprotein</keyword>
<gene>
    <name evidence="14" type="ORF">ACEWY4_022302</name>
</gene>
<evidence type="ECO:0000256" key="5">
    <source>
        <dbReference type="ARBA" id="ARBA00022989"/>
    </source>
</evidence>
<dbReference type="InterPro" id="IPR013106">
    <property type="entry name" value="Ig_V-set"/>
</dbReference>
<evidence type="ECO:0000256" key="9">
    <source>
        <dbReference type="ARBA" id="ARBA00023180"/>
    </source>
</evidence>
<dbReference type="InterPro" id="IPR036179">
    <property type="entry name" value="Ig-like_dom_sf"/>
</dbReference>
<evidence type="ECO:0000256" key="3">
    <source>
        <dbReference type="ARBA" id="ARBA00022692"/>
    </source>
</evidence>
<dbReference type="InterPro" id="IPR051713">
    <property type="entry name" value="T-cell_Activation_Regulation"/>
</dbReference>
<name>A0ABD1J5X7_9TELE</name>
<dbReference type="PANTHER" id="PTHR25466">
    <property type="entry name" value="T-LYMPHOCYTE ACTIVATION ANTIGEN"/>
    <property type="match status" value="1"/>
</dbReference>
<comment type="caution">
    <text evidence="14">The sequence shown here is derived from an EMBL/GenBank/DDBJ whole genome shotgun (WGS) entry which is preliminary data.</text>
</comment>
<feature type="transmembrane region" description="Helical" evidence="11">
    <location>
        <begin position="334"/>
        <end position="354"/>
    </location>
</feature>
<keyword evidence="6 11" id="KW-0472">Membrane</keyword>
<dbReference type="SUPFAM" id="SSF48726">
    <property type="entry name" value="Immunoglobulin"/>
    <property type="match status" value="2"/>
</dbReference>
<evidence type="ECO:0000256" key="1">
    <source>
        <dbReference type="ARBA" id="ARBA00004251"/>
    </source>
</evidence>
<proteinExistence type="predicted"/>
<keyword evidence="4 12" id="KW-0732">Signal</keyword>
<dbReference type="InterPro" id="IPR003599">
    <property type="entry name" value="Ig_sub"/>
</dbReference>
<evidence type="ECO:0000256" key="11">
    <source>
        <dbReference type="SAM" id="Phobius"/>
    </source>
</evidence>
<keyword evidence="5 11" id="KW-1133">Transmembrane helix</keyword>
<evidence type="ECO:0000256" key="10">
    <source>
        <dbReference type="ARBA" id="ARBA00023319"/>
    </source>
</evidence>